<keyword evidence="2" id="KW-1185">Reference proteome</keyword>
<sequence>MKKSQWRAVVTALEYTVQFWSVAMLDSEDGRRELFNLVWYRRVYPFSPDDTRRALRFLEGRPDIDISGLLPQPHSDKTLRRVFSRLYRTLDKLPV</sequence>
<dbReference type="AlphaFoldDB" id="A0A6L6PKD8"/>
<organism evidence="1 2">
    <name type="scientific">Duganella radicis</name>
    <dbReference type="NCBI Taxonomy" id="551988"/>
    <lineage>
        <taxon>Bacteria</taxon>
        <taxon>Pseudomonadati</taxon>
        <taxon>Pseudomonadota</taxon>
        <taxon>Betaproteobacteria</taxon>
        <taxon>Burkholderiales</taxon>
        <taxon>Oxalobacteraceae</taxon>
        <taxon>Telluria group</taxon>
        <taxon>Duganella</taxon>
    </lineage>
</organism>
<dbReference type="Proteomes" id="UP000475582">
    <property type="component" value="Unassembled WGS sequence"/>
</dbReference>
<evidence type="ECO:0000313" key="1">
    <source>
        <dbReference type="EMBL" id="MTV39423.1"/>
    </source>
</evidence>
<gene>
    <name evidence="1" type="ORF">GM676_17785</name>
</gene>
<proteinExistence type="predicted"/>
<comment type="caution">
    <text evidence="1">The sequence shown here is derived from an EMBL/GenBank/DDBJ whole genome shotgun (WGS) entry which is preliminary data.</text>
</comment>
<protein>
    <submittedName>
        <fullName evidence="1">Uncharacterized protein</fullName>
    </submittedName>
</protein>
<name>A0A6L6PKD8_9BURK</name>
<dbReference type="EMBL" id="WNKY01000019">
    <property type="protein sequence ID" value="MTV39423.1"/>
    <property type="molecule type" value="Genomic_DNA"/>
</dbReference>
<evidence type="ECO:0000313" key="2">
    <source>
        <dbReference type="Proteomes" id="UP000475582"/>
    </source>
</evidence>
<accession>A0A6L6PKD8</accession>
<dbReference type="RefSeq" id="WP_155465099.1">
    <property type="nucleotide sequence ID" value="NZ_WNKY01000019.1"/>
</dbReference>
<reference evidence="1 2" key="1">
    <citation type="submission" date="2019-11" db="EMBL/GenBank/DDBJ databases">
        <title>Type strains purchased from KCTC, JCM and DSMZ.</title>
        <authorList>
            <person name="Lu H."/>
        </authorList>
    </citation>
    <scope>NUCLEOTIDE SEQUENCE [LARGE SCALE GENOMIC DNA]</scope>
    <source>
        <strain evidence="1 2">KCTC 22382</strain>
    </source>
</reference>